<dbReference type="AlphaFoldDB" id="A0AAV1B629"/>
<organism evidence="2 3">
    <name type="scientific">Vicia faba</name>
    <name type="common">Broad bean</name>
    <name type="synonym">Faba vulgaris</name>
    <dbReference type="NCBI Taxonomy" id="3906"/>
    <lineage>
        <taxon>Eukaryota</taxon>
        <taxon>Viridiplantae</taxon>
        <taxon>Streptophyta</taxon>
        <taxon>Embryophyta</taxon>
        <taxon>Tracheophyta</taxon>
        <taxon>Spermatophyta</taxon>
        <taxon>Magnoliopsida</taxon>
        <taxon>eudicotyledons</taxon>
        <taxon>Gunneridae</taxon>
        <taxon>Pentapetalae</taxon>
        <taxon>rosids</taxon>
        <taxon>fabids</taxon>
        <taxon>Fabales</taxon>
        <taxon>Fabaceae</taxon>
        <taxon>Papilionoideae</taxon>
        <taxon>50 kb inversion clade</taxon>
        <taxon>NPAAA clade</taxon>
        <taxon>Hologalegina</taxon>
        <taxon>IRL clade</taxon>
        <taxon>Fabeae</taxon>
        <taxon>Vicia</taxon>
    </lineage>
</organism>
<protein>
    <recommendedName>
        <fullName evidence="1">PPM-type phosphatase domain-containing protein</fullName>
    </recommendedName>
</protein>
<gene>
    <name evidence="2" type="ORF">VFH_VI108120</name>
</gene>
<dbReference type="InterPro" id="IPR001932">
    <property type="entry name" value="PPM-type_phosphatase-like_dom"/>
</dbReference>
<proteinExistence type="predicted"/>
<feature type="domain" description="PPM-type phosphatase" evidence="1">
    <location>
        <begin position="19"/>
        <end position="57"/>
    </location>
</feature>
<dbReference type="Gene3D" id="3.60.40.10">
    <property type="entry name" value="PPM-type phosphatase domain"/>
    <property type="match status" value="1"/>
</dbReference>
<accession>A0AAV1B629</accession>
<dbReference type="Proteomes" id="UP001157006">
    <property type="component" value="Chromosome 6"/>
</dbReference>
<reference evidence="2 3" key="1">
    <citation type="submission" date="2023-01" db="EMBL/GenBank/DDBJ databases">
        <authorList>
            <person name="Kreplak J."/>
        </authorList>
    </citation>
    <scope>NUCLEOTIDE SEQUENCE [LARGE SCALE GENOMIC DNA]</scope>
</reference>
<evidence type="ECO:0000313" key="2">
    <source>
        <dbReference type="EMBL" id="CAI8618119.1"/>
    </source>
</evidence>
<keyword evidence="3" id="KW-1185">Reference proteome</keyword>
<dbReference type="SUPFAM" id="SSF81606">
    <property type="entry name" value="PP2C-like"/>
    <property type="match status" value="1"/>
</dbReference>
<evidence type="ECO:0000313" key="3">
    <source>
        <dbReference type="Proteomes" id="UP001157006"/>
    </source>
</evidence>
<name>A0AAV1B629_VICFA</name>
<evidence type="ECO:0000259" key="1">
    <source>
        <dbReference type="Pfam" id="PF00481"/>
    </source>
</evidence>
<dbReference type="InterPro" id="IPR036457">
    <property type="entry name" value="PPM-type-like_dom_sf"/>
</dbReference>
<sequence length="105" mass="11340">MKRFSLIVFLEVDNDVRDKVNDEPIAPGTVGSTNVVATVCPSHIIVSNCGNSRAVLYCGHIPEQNHPAASNTNQPEHASSPLSLVRTCPHILREKLLLPASNSQT</sequence>
<dbReference type="EMBL" id="OX451741">
    <property type="protein sequence ID" value="CAI8618119.1"/>
    <property type="molecule type" value="Genomic_DNA"/>
</dbReference>
<dbReference type="Pfam" id="PF00481">
    <property type="entry name" value="PP2C"/>
    <property type="match status" value="1"/>
</dbReference>